<evidence type="ECO:0000256" key="3">
    <source>
        <dbReference type="ARBA" id="ARBA00022692"/>
    </source>
</evidence>
<proteinExistence type="predicted"/>
<dbReference type="InterPro" id="IPR036259">
    <property type="entry name" value="MFS_trans_sf"/>
</dbReference>
<organism evidence="7 8">
    <name type="scientific">Gordonia caeni</name>
    <dbReference type="NCBI Taxonomy" id="1007097"/>
    <lineage>
        <taxon>Bacteria</taxon>
        <taxon>Bacillati</taxon>
        <taxon>Actinomycetota</taxon>
        <taxon>Actinomycetes</taxon>
        <taxon>Mycobacteriales</taxon>
        <taxon>Gordoniaceae</taxon>
        <taxon>Gordonia</taxon>
    </lineage>
</organism>
<gene>
    <name evidence="7" type="ORF">GCM10022231_03090</name>
</gene>
<feature type="transmembrane region" description="Helical" evidence="6">
    <location>
        <begin position="81"/>
        <end position="102"/>
    </location>
</feature>
<feature type="transmembrane region" description="Helical" evidence="6">
    <location>
        <begin position="363"/>
        <end position="385"/>
    </location>
</feature>
<keyword evidence="2" id="KW-1003">Cell membrane</keyword>
<evidence type="ECO:0000313" key="8">
    <source>
        <dbReference type="Proteomes" id="UP001418444"/>
    </source>
</evidence>
<dbReference type="PANTHER" id="PTHR23513:SF17">
    <property type="entry name" value="MEMBRANE PROTEIN"/>
    <property type="match status" value="1"/>
</dbReference>
<accession>A0ABP7NLX1</accession>
<feature type="transmembrane region" description="Helical" evidence="6">
    <location>
        <begin position="108"/>
        <end position="131"/>
    </location>
</feature>
<evidence type="ECO:0000256" key="5">
    <source>
        <dbReference type="ARBA" id="ARBA00023136"/>
    </source>
</evidence>
<keyword evidence="8" id="KW-1185">Reference proteome</keyword>
<dbReference type="PANTHER" id="PTHR23513">
    <property type="entry name" value="INTEGRAL MEMBRANE EFFLUX PROTEIN-RELATED"/>
    <property type="match status" value="1"/>
</dbReference>
<evidence type="ECO:0000256" key="4">
    <source>
        <dbReference type="ARBA" id="ARBA00022989"/>
    </source>
</evidence>
<dbReference type="RefSeq" id="WP_344779880.1">
    <property type="nucleotide sequence ID" value="NZ_BAAAZW010000001.1"/>
</dbReference>
<comment type="caution">
    <text evidence="7">The sequence shown here is derived from an EMBL/GenBank/DDBJ whole genome shotgun (WGS) entry which is preliminary data.</text>
</comment>
<keyword evidence="4 6" id="KW-1133">Transmembrane helix</keyword>
<keyword evidence="3 6" id="KW-0812">Transmembrane</keyword>
<dbReference type="EMBL" id="BAAAZW010000001">
    <property type="protein sequence ID" value="GAA3949048.1"/>
    <property type="molecule type" value="Genomic_DNA"/>
</dbReference>
<sequence length="433" mass="44877">MRFLRSLRHSPGLWRLLLVRLTSQLSDGAFQAALAFSILFNPDRHTDPMAVAAGFAVLLLPYSLIGPFAGALLDHWDRRRVLVWVNVLRAVAVALVALAMGSDAPEPVVLVAALIVTGCSRFVASGLSAALPHVAERDVLIEMNAFFTTLGAVLLAGGSLISVGLRAIFGSDNAGSAATLLAGSAIALLSATIAAGFAKRFLGPDTPDDAGHNALYAVAHGLGHGLRAAASTRTVAVVLSAIGVHRFVFGINTLMLLLIVRSTDLGPIRGHDVGALAVIGGGVALGALVAAFTTPVLVHRVGRRWTIVTALTVALAAELALIEIGWATICTAAVLLGLAGQTIKLCGDLAMQADVSDTYRGQVFAVQDGLFNAAFVAAMVLAAMFLPLDGIAPGLVLFGAGLYFFAAIGVWLMHPPKIRTSRSITPAPPLIDS</sequence>
<evidence type="ECO:0000313" key="7">
    <source>
        <dbReference type="EMBL" id="GAA3949048.1"/>
    </source>
</evidence>
<comment type="subcellular location">
    <subcellularLocation>
        <location evidence="1">Cell membrane</location>
        <topology evidence="1">Multi-pass membrane protein</topology>
    </subcellularLocation>
</comment>
<feature type="transmembrane region" description="Helical" evidence="6">
    <location>
        <begin position="177"/>
        <end position="198"/>
    </location>
</feature>
<evidence type="ECO:0000256" key="2">
    <source>
        <dbReference type="ARBA" id="ARBA00022475"/>
    </source>
</evidence>
<evidence type="ECO:0000256" key="1">
    <source>
        <dbReference type="ARBA" id="ARBA00004651"/>
    </source>
</evidence>
<name>A0ABP7NLX1_9ACTN</name>
<feature type="transmembrane region" description="Helical" evidence="6">
    <location>
        <begin position="391"/>
        <end position="413"/>
    </location>
</feature>
<feature type="transmembrane region" description="Helical" evidence="6">
    <location>
        <begin position="143"/>
        <end position="165"/>
    </location>
</feature>
<protein>
    <submittedName>
        <fullName evidence="7">MFS transporter</fullName>
    </submittedName>
</protein>
<dbReference type="Gene3D" id="1.20.1250.20">
    <property type="entry name" value="MFS general substrate transporter like domains"/>
    <property type="match status" value="1"/>
</dbReference>
<feature type="transmembrane region" description="Helical" evidence="6">
    <location>
        <begin position="235"/>
        <end position="261"/>
    </location>
</feature>
<dbReference type="SUPFAM" id="SSF103473">
    <property type="entry name" value="MFS general substrate transporter"/>
    <property type="match status" value="1"/>
</dbReference>
<evidence type="ECO:0000256" key="6">
    <source>
        <dbReference type="SAM" id="Phobius"/>
    </source>
</evidence>
<feature type="transmembrane region" description="Helical" evidence="6">
    <location>
        <begin position="51"/>
        <end position="69"/>
    </location>
</feature>
<dbReference type="Proteomes" id="UP001418444">
    <property type="component" value="Unassembled WGS sequence"/>
</dbReference>
<reference evidence="8" key="1">
    <citation type="journal article" date="2019" name="Int. J. Syst. Evol. Microbiol.">
        <title>The Global Catalogue of Microorganisms (GCM) 10K type strain sequencing project: providing services to taxonomists for standard genome sequencing and annotation.</title>
        <authorList>
            <consortium name="The Broad Institute Genomics Platform"/>
            <consortium name="The Broad Institute Genome Sequencing Center for Infectious Disease"/>
            <person name="Wu L."/>
            <person name="Ma J."/>
        </authorList>
    </citation>
    <scope>NUCLEOTIDE SEQUENCE [LARGE SCALE GENOMIC DNA]</scope>
    <source>
        <strain evidence="8">JCM 16923</strain>
    </source>
</reference>
<feature type="transmembrane region" description="Helical" evidence="6">
    <location>
        <begin position="273"/>
        <end position="298"/>
    </location>
</feature>
<keyword evidence="5 6" id="KW-0472">Membrane</keyword>